<comment type="caution">
    <text evidence="8">The sequence shown here is derived from an EMBL/GenBank/DDBJ whole genome shotgun (WGS) entry which is preliminary data.</text>
</comment>
<organism evidence="8 9">
    <name type="scientific">Ilex paraguariensis</name>
    <name type="common">yerba mate</name>
    <dbReference type="NCBI Taxonomy" id="185542"/>
    <lineage>
        <taxon>Eukaryota</taxon>
        <taxon>Viridiplantae</taxon>
        <taxon>Streptophyta</taxon>
        <taxon>Embryophyta</taxon>
        <taxon>Tracheophyta</taxon>
        <taxon>Spermatophyta</taxon>
        <taxon>Magnoliopsida</taxon>
        <taxon>eudicotyledons</taxon>
        <taxon>Gunneridae</taxon>
        <taxon>Pentapetalae</taxon>
        <taxon>asterids</taxon>
        <taxon>campanulids</taxon>
        <taxon>Aquifoliales</taxon>
        <taxon>Aquifoliaceae</taxon>
        <taxon>Ilex</taxon>
    </lineage>
</organism>
<evidence type="ECO:0000256" key="2">
    <source>
        <dbReference type="ARBA" id="ARBA00023015"/>
    </source>
</evidence>
<keyword evidence="4" id="KW-0804">Transcription</keyword>
<evidence type="ECO:0000313" key="8">
    <source>
        <dbReference type="EMBL" id="CAK9162062.1"/>
    </source>
</evidence>
<evidence type="ECO:0000256" key="1">
    <source>
        <dbReference type="ARBA" id="ARBA00004123"/>
    </source>
</evidence>
<dbReference type="SUPFAM" id="SSF47459">
    <property type="entry name" value="HLH, helix-loop-helix DNA-binding domain"/>
    <property type="match status" value="1"/>
</dbReference>
<gene>
    <name evidence="8" type="ORF">ILEXP_LOCUS30897</name>
</gene>
<reference evidence="8 9" key="1">
    <citation type="submission" date="2024-02" db="EMBL/GenBank/DDBJ databases">
        <authorList>
            <person name="Vignale AGUSTIN F."/>
            <person name="Sosa J E."/>
            <person name="Modenutti C."/>
        </authorList>
    </citation>
    <scope>NUCLEOTIDE SEQUENCE [LARGE SCALE GENOMIC DNA]</scope>
</reference>
<dbReference type="PROSITE" id="PS50888">
    <property type="entry name" value="BHLH"/>
    <property type="match status" value="1"/>
</dbReference>
<keyword evidence="3" id="KW-0238">DNA-binding</keyword>
<evidence type="ECO:0000256" key="5">
    <source>
        <dbReference type="ARBA" id="ARBA00023242"/>
    </source>
</evidence>
<feature type="compositionally biased region" description="Basic and acidic residues" evidence="6">
    <location>
        <begin position="240"/>
        <end position="256"/>
    </location>
</feature>
<keyword evidence="9" id="KW-1185">Reference proteome</keyword>
<dbReference type="InterPro" id="IPR036638">
    <property type="entry name" value="HLH_DNA-bd_sf"/>
</dbReference>
<sequence>MEQLNHDAFCQSVQPPNLPDMRVPSDRLHSDSRLESEVTHSIAARKVQKADREKLRRDRLNEQFTELGNALDPDRPKNDKASILTDTIQILKDLTAEVNRLKSECTSLTEESRELSQEKNDLREEKSSLKNDIENLNLQYQQRLRAMFPWAGMEHSVVMQPPSFPFPLPMPIPPGTIPLHPSLQPYPYFGNQNPAMVPSPSSTFVPYLTPHTLTEQQSTPYVSPVMQPGRRSEVSSQQDSRNKLSDQVESKIGKSEDSDEVATDLELKTPGSTVDQISSSGQKRSKKLSRKENGTTDGGSSSRCSSSRSVQASSSNSIVAGMKADD</sequence>
<protein>
    <recommendedName>
        <fullName evidence="7">BHLH domain-containing protein</fullName>
    </recommendedName>
</protein>
<dbReference type="InterPro" id="IPR057075">
    <property type="entry name" value="bHLH_IRO3"/>
</dbReference>
<dbReference type="GO" id="GO:0003677">
    <property type="term" value="F:DNA binding"/>
    <property type="evidence" value="ECO:0007669"/>
    <property type="project" value="UniProtKB-KW"/>
</dbReference>
<evidence type="ECO:0000313" key="9">
    <source>
        <dbReference type="Proteomes" id="UP001642360"/>
    </source>
</evidence>
<accession>A0ABC8SYD0</accession>
<feature type="region of interest" description="Disordered" evidence="6">
    <location>
        <begin position="215"/>
        <end position="326"/>
    </location>
</feature>
<feature type="compositionally biased region" description="Basic and acidic residues" evidence="6">
    <location>
        <begin position="23"/>
        <end position="38"/>
    </location>
</feature>
<keyword evidence="5" id="KW-0539">Nucleus</keyword>
<evidence type="ECO:0000256" key="6">
    <source>
        <dbReference type="SAM" id="MobiDB-lite"/>
    </source>
</evidence>
<comment type="subcellular location">
    <subcellularLocation>
        <location evidence="1">Nucleus</location>
    </subcellularLocation>
</comment>
<keyword evidence="2" id="KW-0805">Transcription regulation</keyword>
<dbReference type="Gene3D" id="4.10.280.10">
    <property type="entry name" value="Helix-loop-helix DNA-binding domain"/>
    <property type="match status" value="1"/>
</dbReference>
<feature type="compositionally biased region" description="Polar residues" evidence="6">
    <location>
        <begin position="270"/>
        <end position="282"/>
    </location>
</feature>
<dbReference type="EMBL" id="CAUOFW020003791">
    <property type="protein sequence ID" value="CAK9162062.1"/>
    <property type="molecule type" value="Genomic_DNA"/>
</dbReference>
<evidence type="ECO:0000256" key="3">
    <source>
        <dbReference type="ARBA" id="ARBA00023125"/>
    </source>
</evidence>
<dbReference type="CDD" id="cd11446">
    <property type="entry name" value="bHLH_AtILR3_like"/>
    <property type="match status" value="1"/>
</dbReference>
<dbReference type="PANTHER" id="PTHR47001">
    <property type="entry name" value="TRANSCRIPTION FACTOR BHLH121"/>
    <property type="match status" value="1"/>
</dbReference>
<proteinExistence type="predicted"/>
<evidence type="ECO:0000259" key="7">
    <source>
        <dbReference type="PROSITE" id="PS50888"/>
    </source>
</evidence>
<feature type="compositionally biased region" description="Basic and acidic residues" evidence="6">
    <location>
        <begin position="110"/>
        <end position="126"/>
    </location>
</feature>
<feature type="compositionally biased region" description="Low complexity" evidence="6">
    <location>
        <begin position="300"/>
        <end position="317"/>
    </location>
</feature>
<name>A0ABC8SYD0_9AQUA</name>
<feature type="region of interest" description="Disordered" evidence="6">
    <location>
        <begin position="104"/>
        <end position="126"/>
    </location>
</feature>
<dbReference type="Proteomes" id="UP001642360">
    <property type="component" value="Unassembled WGS sequence"/>
</dbReference>
<dbReference type="PANTHER" id="PTHR47001:SF1">
    <property type="entry name" value="TRANSCRIPTION FACTOR BHLH11"/>
    <property type="match status" value="1"/>
</dbReference>
<dbReference type="Pfam" id="PF23177">
    <property type="entry name" value="bHLH_IRO3"/>
    <property type="match status" value="1"/>
</dbReference>
<dbReference type="AlphaFoldDB" id="A0ABC8SYD0"/>
<dbReference type="InterPro" id="IPR044579">
    <property type="entry name" value="bHLH11/121"/>
</dbReference>
<evidence type="ECO:0000256" key="4">
    <source>
        <dbReference type="ARBA" id="ARBA00023163"/>
    </source>
</evidence>
<dbReference type="SMART" id="SM00353">
    <property type="entry name" value="HLH"/>
    <property type="match status" value="1"/>
</dbReference>
<feature type="domain" description="BHLH" evidence="7">
    <location>
        <begin position="44"/>
        <end position="94"/>
    </location>
</feature>
<dbReference type="GO" id="GO:0005634">
    <property type="term" value="C:nucleus"/>
    <property type="evidence" value="ECO:0007669"/>
    <property type="project" value="UniProtKB-SubCell"/>
</dbReference>
<feature type="region of interest" description="Disordered" evidence="6">
    <location>
        <begin position="1"/>
        <end position="39"/>
    </location>
</feature>
<dbReference type="InterPro" id="IPR011598">
    <property type="entry name" value="bHLH_dom"/>
</dbReference>